<name>A0A8H3UB28_VENIN</name>
<dbReference type="Proteomes" id="UP000447873">
    <property type="component" value="Unassembled WGS sequence"/>
</dbReference>
<evidence type="ECO:0000313" key="1">
    <source>
        <dbReference type="EMBL" id="KAE9966839.1"/>
    </source>
</evidence>
<dbReference type="EMBL" id="WNWS01000491">
    <property type="protein sequence ID" value="KAE9966839.1"/>
    <property type="molecule type" value="Genomic_DNA"/>
</dbReference>
<gene>
    <name evidence="1" type="ORF">EG328_008593</name>
</gene>
<reference evidence="1 2" key="1">
    <citation type="submission" date="2018-12" db="EMBL/GenBank/DDBJ databases">
        <title>Venturia inaequalis Genome Resource.</title>
        <authorList>
            <person name="Lichtner F.J."/>
        </authorList>
    </citation>
    <scope>NUCLEOTIDE SEQUENCE [LARGE SCALE GENOMIC DNA]</scope>
    <source>
        <strain evidence="1 2">120213</strain>
    </source>
</reference>
<protein>
    <submittedName>
        <fullName evidence="1">Uncharacterized protein</fullName>
    </submittedName>
</protein>
<sequence length="126" mass="13653">MISAALKTPISIPPTQLTKNDKRKMKSVPILRMIRIKGSNSSDQALLASLGAALIGWELTVEGAEERGETPAVNLARAVVSTWVCALLLLPRVDEVALEDTRHQVSLQANLKWCVSLTESIASMFA</sequence>
<accession>A0A8H3UB28</accession>
<dbReference type="AlphaFoldDB" id="A0A8H3UB28"/>
<comment type="caution">
    <text evidence="1">The sequence shown here is derived from an EMBL/GenBank/DDBJ whole genome shotgun (WGS) entry which is preliminary data.</text>
</comment>
<organism evidence="1 2">
    <name type="scientific">Venturia inaequalis</name>
    <name type="common">Apple scab fungus</name>
    <dbReference type="NCBI Taxonomy" id="5025"/>
    <lineage>
        <taxon>Eukaryota</taxon>
        <taxon>Fungi</taxon>
        <taxon>Dikarya</taxon>
        <taxon>Ascomycota</taxon>
        <taxon>Pezizomycotina</taxon>
        <taxon>Dothideomycetes</taxon>
        <taxon>Pleosporomycetidae</taxon>
        <taxon>Venturiales</taxon>
        <taxon>Venturiaceae</taxon>
        <taxon>Venturia</taxon>
    </lineage>
</organism>
<proteinExistence type="predicted"/>
<evidence type="ECO:0000313" key="2">
    <source>
        <dbReference type="Proteomes" id="UP000447873"/>
    </source>
</evidence>